<proteinExistence type="predicted"/>
<name>A0A8J5D0P8_CHIOP</name>
<dbReference type="Proteomes" id="UP000770661">
    <property type="component" value="Unassembled WGS sequence"/>
</dbReference>
<accession>A0A8J5D0P8</accession>
<protein>
    <submittedName>
        <fullName evidence="1">Uncharacterized protein</fullName>
    </submittedName>
</protein>
<gene>
    <name evidence="1" type="ORF">GWK47_034511</name>
</gene>
<keyword evidence="2" id="KW-1185">Reference proteome</keyword>
<sequence length="115" mass="12745">MEGPLNFWVPFSTPGRRGPHRLLHFPGPPSESWYRMTPRVAPTEEDLPYPGPKRRRLGDFPPLASCPRGPLPPPFLLGAFGCTSLAPLRRIPLGPLLLPPSVYLGTVPPSIVWNF</sequence>
<reference evidence="1" key="1">
    <citation type="submission" date="2020-07" db="EMBL/GenBank/DDBJ databases">
        <title>The High-quality genome of the commercially important snow crab, Chionoecetes opilio.</title>
        <authorList>
            <person name="Jeong J.-H."/>
            <person name="Ryu S."/>
        </authorList>
    </citation>
    <scope>NUCLEOTIDE SEQUENCE</scope>
    <source>
        <strain evidence="1">MADBK_172401_WGS</strain>
        <tissue evidence="1">Digestive gland</tissue>
    </source>
</reference>
<evidence type="ECO:0000313" key="1">
    <source>
        <dbReference type="EMBL" id="KAG0727516.1"/>
    </source>
</evidence>
<comment type="caution">
    <text evidence="1">The sequence shown here is derived from an EMBL/GenBank/DDBJ whole genome shotgun (WGS) entry which is preliminary data.</text>
</comment>
<dbReference type="AlphaFoldDB" id="A0A8J5D0P8"/>
<organism evidence="1 2">
    <name type="scientific">Chionoecetes opilio</name>
    <name type="common">Atlantic snow crab</name>
    <name type="synonym">Cancer opilio</name>
    <dbReference type="NCBI Taxonomy" id="41210"/>
    <lineage>
        <taxon>Eukaryota</taxon>
        <taxon>Metazoa</taxon>
        <taxon>Ecdysozoa</taxon>
        <taxon>Arthropoda</taxon>
        <taxon>Crustacea</taxon>
        <taxon>Multicrustacea</taxon>
        <taxon>Malacostraca</taxon>
        <taxon>Eumalacostraca</taxon>
        <taxon>Eucarida</taxon>
        <taxon>Decapoda</taxon>
        <taxon>Pleocyemata</taxon>
        <taxon>Brachyura</taxon>
        <taxon>Eubrachyura</taxon>
        <taxon>Majoidea</taxon>
        <taxon>Majidae</taxon>
        <taxon>Chionoecetes</taxon>
    </lineage>
</organism>
<evidence type="ECO:0000313" key="2">
    <source>
        <dbReference type="Proteomes" id="UP000770661"/>
    </source>
</evidence>
<dbReference type="EMBL" id="JACEEZ010003273">
    <property type="protein sequence ID" value="KAG0727516.1"/>
    <property type="molecule type" value="Genomic_DNA"/>
</dbReference>